<dbReference type="Proteomes" id="UP000028123">
    <property type="component" value="Unassembled WGS sequence"/>
</dbReference>
<keyword evidence="2" id="KW-1185">Reference proteome</keyword>
<evidence type="ECO:0000313" key="2">
    <source>
        <dbReference type="Proteomes" id="UP000028123"/>
    </source>
</evidence>
<name>A0A081P6A7_9BACL</name>
<dbReference type="RefSeq" id="WP_036680078.1">
    <property type="nucleotide sequence ID" value="NZ_FYEP01000028.1"/>
</dbReference>
<accession>A0A081P6A7</accession>
<organism evidence="1 2">
    <name type="scientific">Paenibacillus tyrfis</name>
    <dbReference type="NCBI Taxonomy" id="1501230"/>
    <lineage>
        <taxon>Bacteria</taxon>
        <taxon>Bacillati</taxon>
        <taxon>Bacillota</taxon>
        <taxon>Bacilli</taxon>
        <taxon>Bacillales</taxon>
        <taxon>Paenibacillaceae</taxon>
        <taxon>Paenibacillus</taxon>
    </lineage>
</organism>
<gene>
    <name evidence="1" type="ORF">ET33_34760</name>
</gene>
<comment type="caution">
    <text evidence="1">The sequence shown here is derived from an EMBL/GenBank/DDBJ whole genome shotgun (WGS) entry which is preliminary data.</text>
</comment>
<dbReference type="AlphaFoldDB" id="A0A081P6A7"/>
<sequence length="105" mass="12516">MTYTFELDERLGIPLPRLEQDFEDYSQQEQAEMLLRWEEIRGSIPDRIKQLERVIIAKQEQLNVEEHFPTSCSLNSEIADLASTINELHLWFRVHQDMPDRAVHH</sequence>
<proteinExistence type="predicted"/>
<protein>
    <submittedName>
        <fullName evidence="1">Uncharacterized protein</fullName>
    </submittedName>
</protein>
<dbReference type="EMBL" id="JNVM01000007">
    <property type="protein sequence ID" value="KEQ26230.1"/>
    <property type="molecule type" value="Genomic_DNA"/>
</dbReference>
<dbReference type="eggNOG" id="ENOG50332EG">
    <property type="taxonomic scope" value="Bacteria"/>
</dbReference>
<evidence type="ECO:0000313" key="1">
    <source>
        <dbReference type="EMBL" id="KEQ26230.1"/>
    </source>
</evidence>
<dbReference type="OrthoDB" id="2989999at2"/>
<reference evidence="1 2" key="1">
    <citation type="submission" date="2014-06" db="EMBL/GenBank/DDBJ databases">
        <title>Draft genome sequence of Paenibacillus sp. MSt1.</title>
        <authorList>
            <person name="Aw Y.K."/>
            <person name="Ong K.S."/>
            <person name="Gan H.M."/>
            <person name="Lee S.M."/>
        </authorList>
    </citation>
    <scope>NUCLEOTIDE SEQUENCE [LARGE SCALE GENOMIC DNA]</scope>
    <source>
        <strain evidence="1 2">MSt1</strain>
    </source>
</reference>